<dbReference type="EC" id="1.2.1.70" evidence="3 8"/>
<dbReference type="STRING" id="641025.SAMN05421507_1267"/>
<evidence type="ECO:0000259" key="16">
    <source>
        <dbReference type="Pfam" id="PF05201"/>
    </source>
</evidence>
<evidence type="ECO:0000256" key="12">
    <source>
        <dbReference type="PIRSR" id="PIRSR000445-4"/>
    </source>
</evidence>
<dbReference type="GO" id="GO:0050661">
    <property type="term" value="F:NADP binding"/>
    <property type="evidence" value="ECO:0007669"/>
    <property type="project" value="InterPro"/>
</dbReference>
<dbReference type="AlphaFoldDB" id="A0A1H0WYJ6"/>
<accession>A0A1H0WYJ6</accession>
<comment type="domain">
    <text evidence="8">Possesses an unusual extended V-shaped dimeric structure with each monomer consisting of three distinct domains arranged along a curved 'spinal' alpha-helix. The N-terminal catalytic domain specifically recognizes the glutamate moiety of the substrate. The second domain is the NADPH-binding domain, and the third C-terminal domain is responsible for dimerization.</text>
</comment>
<evidence type="ECO:0000313" key="17">
    <source>
        <dbReference type="EMBL" id="SDP95808.1"/>
    </source>
</evidence>
<protein>
    <recommendedName>
        <fullName evidence="3 8">Glutamyl-tRNA reductase</fullName>
        <shortName evidence="8">GluTR</shortName>
        <ecNumber evidence="3 8">1.2.1.70</ecNumber>
    </recommendedName>
</protein>
<evidence type="ECO:0000256" key="6">
    <source>
        <dbReference type="ARBA" id="ARBA00023244"/>
    </source>
</evidence>
<dbReference type="SUPFAM" id="SSF51735">
    <property type="entry name" value="NAD(P)-binding Rossmann-fold domains"/>
    <property type="match status" value="1"/>
</dbReference>
<dbReference type="GO" id="GO:0008883">
    <property type="term" value="F:glutamyl-tRNA reductase activity"/>
    <property type="evidence" value="ECO:0007669"/>
    <property type="project" value="UniProtKB-UniRule"/>
</dbReference>
<dbReference type="Proteomes" id="UP000199691">
    <property type="component" value="Unassembled WGS sequence"/>
</dbReference>
<evidence type="ECO:0000256" key="10">
    <source>
        <dbReference type="PIRSR" id="PIRSR000445-2"/>
    </source>
</evidence>
<sequence length="428" mass="45257">MGDVKLTLLGISHSSAPVDVLERVVISGEELDTVLSEINSAEEFGAVYALSTCNRMEFYVENRTDEAASLLHARLVERLGLSEEDASRFLYRHEGTDAVRHLYSVSSGLESIVIGEDQILGQVKDALDRSRRLGAAGPLINQLVQSAIRLGKRVRTETDINRAGRSLATVGLSALEHVVGAMSGRSALVVGAGAMAGVVVAALRGSGLGRIDVANRTPEKAARLAETTGGSGFGLDELPRLLADVDLVVTCIGGTGALITAADAEEAARHRDGSPLFLLDLALPRNIAGDVAKVEGVSLVDLETLAGNRPDEAALSSVASVRSLIDGEVEAFLAAQRAAKVAPALVKLRTVASTTAEAELGRLFRKVPTFDEQHRSEITLSVRRIVEKVLHGPTVRARELAGAPDGSRYVEVLGKLFDVPGERDEVVA</sequence>
<dbReference type="Pfam" id="PF00745">
    <property type="entry name" value="GlutR_dimer"/>
    <property type="match status" value="1"/>
</dbReference>
<keyword evidence="6 8" id="KW-0627">Porphyrin biosynthesis</keyword>
<keyword evidence="5 8" id="KW-0560">Oxidoreductase</keyword>
<comment type="miscellaneous">
    <text evidence="8">During catalysis, the active site Cys acts as a nucleophile attacking the alpha-carbonyl group of tRNA-bound glutamate with the formation of a thioester intermediate between enzyme and glutamate, and the concomitant release of tRNA(Glu). The thioester intermediate is finally reduced by direct hydride transfer from NADPH, to form the product GSA.</text>
</comment>
<dbReference type="GO" id="GO:0019353">
    <property type="term" value="P:protoporphyrinogen IX biosynthetic process from glutamate"/>
    <property type="evidence" value="ECO:0007669"/>
    <property type="project" value="TreeGrafter"/>
</dbReference>
<reference evidence="18" key="1">
    <citation type="submission" date="2016-10" db="EMBL/GenBank/DDBJ databases">
        <authorList>
            <person name="Varghese N."/>
            <person name="Submissions S."/>
        </authorList>
    </citation>
    <scope>NUCLEOTIDE SEQUENCE [LARGE SCALE GENOMIC DNA]</scope>
    <source>
        <strain evidence="18">CGMCC 4.6609</strain>
    </source>
</reference>
<feature type="binding site" evidence="8 10">
    <location>
        <position position="122"/>
    </location>
    <ligand>
        <name>substrate</name>
    </ligand>
</feature>
<evidence type="ECO:0000259" key="14">
    <source>
        <dbReference type="Pfam" id="PF00745"/>
    </source>
</evidence>
<feature type="domain" description="Tetrapyrrole biosynthesis glutamyl-tRNA reductase dimerisation" evidence="14">
    <location>
        <begin position="321"/>
        <end position="418"/>
    </location>
</feature>
<dbReference type="SUPFAM" id="SSF69742">
    <property type="entry name" value="Glutamyl tRNA-reductase catalytic, N-terminal domain"/>
    <property type="match status" value="1"/>
</dbReference>
<dbReference type="UniPathway" id="UPA00251">
    <property type="reaction ID" value="UER00316"/>
</dbReference>
<dbReference type="PIRSF" id="PIRSF000445">
    <property type="entry name" value="4pyrrol_synth_GluRdtase"/>
    <property type="match status" value="1"/>
</dbReference>
<name>A0A1H0WYJ6_9PSEU</name>
<feature type="binding site" evidence="8 11">
    <location>
        <begin position="191"/>
        <end position="196"/>
    </location>
    <ligand>
        <name>NADP(+)</name>
        <dbReference type="ChEBI" id="CHEBI:58349"/>
    </ligand>
</feature>
<dbReference type="InterPro" id="IPR036453">
    <property type="entry name" value="GluRdtase_dimer_dom_sf"/>
</dbReference>
<feature type="binding site" evidence="8 10">
    <location>
        <position position="111"/>
    </location>
    <ligand>
        <name>substrate</name>
    </ligand>
</feature>
<feature type="domain" description="Glutamyl-tRNA reductase N-terminal" evidence="16">
    <location>
        <begin position="9"/>
        <end position="158"/>
    </location>
</feature>
<evidence type="ECO:0000256" key="9">
    <source>
        <dbReference type="PIRSR" id="PIRSR000445-1"/>
    </source>
</evidence>
<dbReference type="InterPro" id="IPR015895">
    <property type="entry name" value="4pyrrol_synth_GluRdtase_N"/>
</dbReference>
<dbReference type="SUPFAM" id="SSF69075">
    <property type="entry name" value="Glutamyl tRNA-reductase dimerization domain"/>
    <property type="match status" value="1"/>
</dbReference>
<comment type="subunit">
    <text evidence="8">Homodimer.</text>
</comment>
<comment type="similarity">
    <text evidence="2 8 13">Belongs to the glutamyl-tRNA reductase family.</text>
</comment>
<dbReference type="NCBIfam" id="TIGR01035">
    <property type="entry name" value="hemA"/>
    <property type="match status" value="1"/>
</dbReference>
<dbReference type="CDD" id="cd05213">
    <property type="entry name" value="NAD_bind_Glutamyl_tRNA_reduct"/>
    <property type="match status" value="1"/>
</dbReference>
<organism evidence="17 18">
    <name type="scientific">Lentzea jiangxiensis</name>
    <dbReference type="NCBI Taxonomy" id="641025"/>
    <lineage>
        <taxon>Bacteria</taxon>
        <taxon>Bacillati</taxon>
        <taxon>Actinomycetota</taxon>
        <taxon>Actinomycetes</taxon>
        <taxon>Pseudonocardiales</taxon>
        <taxon>Pseudonocardiaceae</taxon>
        <taxon>Lentzea</taxon>
    </lineage>
</organism>
<dbReference type="Gene3D" id="3.30.460.30">
    <property type="entry name" value="Glutamyl-tRNA reductase, N-terminal domain"/>
    <property type="match status" value="1"/>
</dbReference>
<evidence type="ECO:0000256" key="1">
    <source>
        <dbReference type="ARBA" id="ARBA00005059"/>
    </source>
</evidence>
<evidence type="ECO:0000259" key="15">
    <source>
        <dbReference type="Pfam" id="PF01488"/>
    </source>
</evidence>
<dbReference type="InterPro" id="IPR036343">
    <property type="entry name" value="GluRdtase_N_sf"/>
</dbReference>
<dbReference type="PANTHER" id="PTHR43013:SF1">
    <property type="entry name" value="GLUTAMYL-TRNA REDUCTASE"/>
    <property type="match status" value="1"/>
</dbReference>
<evidence type="ECO:0000256" key="3">
    <source>
        <dbReference type="ARBA" id="ARBA00012970"/>
    </source>
</evidence>
<evidence type="ECO:0000256" key="8">
    <source>
        <dbReference type="HAMAP-Rule" id="MF_00087"/>
    </source>
</evidence>
<feature type="active site" description="Nucleophile" evidence="8 9">
    <location>
        <position position="53"/>
    </location>
</feature>
<evidence type="ECO:0000256" key="13">
    <source>
        <dbReference type="RuleBase" id="RU000584"/>
    </source>
</evidence>
<evidence type="ECO:0000313" key="18">
    <source>
        <dbReference type="Proteomes" id="UP000199691"/>
    </source>
</evidence>
<dbReference type="PROSITE" id="PS00747">
    <property type="entry name" value="GLUTR"/>
    <property type="match status" value="1"/>
</dbReference>
<evidence type="ECO:0000256" key="4">
    <source>
        <dbReference type="ARBA" id="ARBA00022857"/>
    </source>
</evidence>
<comment type="pathway">
    <text evidence="1 8 13">Porphyrin-containing compound metabolism; protoporphyrin-IX biosynthesis; 5-aminolevulinate from L-glutamyl-tRNA(Glu): step 1/2.</text>
</comment>
<comment type="function">
    <text evidence="8">Catalyzes the NADPH-dependent reduction of glutamyl-tRNA(Glu) to glutamate 1-semialdehyde (GSA).</text>
</comment>
<evidence type="ECO:0000256" key="5">
    <source>
        <dbReference type="ARBA" id="ARBA00023002"/>
    </source>
</evidence>
<comment type="catalytic activity">
    <reaction evidence="7 8 13">
        <text>(S)-4-amino-5-oxopentanoate + tRNA(Glu) + NADP(+) = L-glutamyl-tRNA(Glu) + NADPH + H(+)</text>
        <dbReference type="Rhea" id="RHEA:12344"/>
        <dbReference type="Rhea" id="RHEA-COMP:9663"/>
        <dbReference type="Rhea" id="RHEA-COMP:9680"/>
        <dbReference type="ChEBI" id="CHEBI:15378"/>
        <dbReference type="ChEBI" id="CHEBI:57501"/>
        <dbReference type="ChEBI" id="CHEBI:57783"/>
        <dbReference type="ChEBI" id="CHEBI:58349"/>
        <dbReference type="ChEBI" id="CHEBI:78442"/>
        <dbReference type="ChEBI" id="CHEBI:78520"/>
        <dbReference type="EC" id="1.2.1.70"/>
    </reaction>
</comment>
<dbReference type="Gene3D" id="3.40.50.720">
    <property type="entry name" value="NAD(P)-binding Rossmann-like Domain"/>
    <property type="match status" value="1"/>
</dbReference>
<evidence type="ECO:0000256" key="2">
    <source>
        <dbReference type="ARBA" id="ARBA00005916"/>
    </source>
</evidence>
<dbReference type="InterPro" id="IPR015896">
    <property type="entry name" value="4pyrrol_synth_GluRdtase_dimer"/>
</dbReference>
<dbReference type="Pfam" id="PF01488">
    <property type="entry name" value="Shikimate_DH"/>
    <property type="match status" value="1"/>
</dbReference>
<evidence type="ECO:0000256" key="11">
    <source>
        <dbReference type="PIRSR" id="PIRSR000445-3"/>
    </source>
</evidence>
<dbReference type="RefSeq" id="WP_176960146.1">
    <property type="nucleotide sequence ID" value="NZ_FNIX01000026.1"/>
</dbReference>
<feature type="domain" description="Quinate/shikimate 5-dehydrogenase/glutamyl-tRNA reductase" evidence="15">
    <location>
        <begin position="177"/>
        <end position="305"/>
    </location>
</feature>
<gene>
    <name evidence="8" type="primary">hemA</name>
    <name evidence="17" type="ORF">SAMN05421507_1267</name>
</gene>
<dbReference type="InterPro" id="IPR006151">
    <property type="entry name" value="Shikm_DH/Glu-tRNA_Rdtase"/>
</dbReference>
<dbReference type="InterPro" id="IPR000343">
    <property type="entry name" value="4pyrrol_synth_GluRdtase"/>
</dbReference>
<dbReference type="Pfam" id="PF05201">
    <property type="entry name" value="GlutR_N"/>
    <property type="match status" value="1"/>
</dbReference>
<feature type="binding site" evidence="8 10">
    <location>
        <begin position="116"/>
        <end position="118"/>
    </location>
    <ligand>
        <name>substrate</name>
    </ligand>
</feature>
<keyword evidence="4 8" id="KW-0521">NADP</keyword>
<keyword evidence="18" id="KW-1185">Reference proteome</keyword>
<feature type="site" description="Important for activity" evidence="8 12">
    <location>
        <position position="101"/>
    </location>
</feature>
<dbReference type="HAMAP" id="MF_00087">
    <property type="entry name" value="Glu_tRNA_reductase"/>
    <property type="match status" value="1"/>
</dbReference>
<feature type="binding site" evidence="8 10">
    <location>
        <begin position="52"/>
        <end position="55"/>
    </location>
    <ligand>
        <name>substrate</name>
    </ligand>
</feature>
<dbReference type="InterPro" id="IPR036291">
    <property type="entry name" value="NAD(P)-bd_dom_sf"/>
</dbReference>
<proteinExistence type="inferred from homology"/>
<dbReference type="PANTHER" id="PTHR43013">
    <property type="entry name" value="GLUTAMYL-TRNA REDUCTASE"/>
    <property type="match status" value="1"/>
</dbReference>
<dbReference type="InterPro" id="IPR018214">
    <property type="entry name" value="GluRdtase_CS"/>
</dbReference>
<dbReference type="EMBL" id="FNIX01000026">
    <property type="protein sequence ID" value="SDP95808.1"/>
    <property type="molecule type" value="Genomic_DNA"/>
</dbReference>
<dbReference type="FunFam" id="3.30.460.30:FF:000001">
    <property type="entry name" value="Glutamyl-tRNA reductase"/>
    <property type="match status" value="1"/>
</dbReference>
<evidence type="ECO:0000256" key="7">
    <source>
        <dbReference type="ARBA" id="ARBA00047464"/>
    </source>
</evidence>